<dbReference type="AlphaFoldDB" id="A0A328EJQ2"/>
<dbReference type="PROSITE" id="PS50822">
    <property type="entry name" value="PIWI"/>
    <property type="match status" value="1"/>
</dbReference>
<dbReference type="Proteomes" id="UP000249146">
    <property type="component" value="Unassembled WGS sequence"/>
</dbReference>
<protein>
    <recommendedName>
        <fullName evidence="2">Protein argonaute</fullName>
    </recommendedName>
</protein>
<evidence type="ECO:0000259" key="3">
    <source>
        <dbReference type="PROSITE" id="PS50822"/>
    </source>
</evidence>
<dbReference type="GO" id="GO:0003676">
    <property type="term" value="F:nucleic acid binding"/>
    <property type="evidence" value="ECO:0007669"/>
    <property type="project" value="InterPro"/>
</dbReference>
<dbReference type="Gene3D" id="3.30.420.10">
    <property type="entry name" value="Ribonuclease H-like superfamily/Ribonuclease H"/>
    <property type="match status" value="1"/>
</dbReference>
<gene>
    <name evidence="4" type="ORF">C1G87_1589</name>
</gene>
<sequence>MQILNHGTQRTYDPPALSLNAIHVKFNGDEIDGGILTFESKEKMDELRTMYEATHVLHRSGDSIFTIPLNAGAEVVGTPRHMSVQEDKLQNALARNAIIRYFSSRPYEMRRRAMPTEVIDTSRNLIMECTQGFDQSKLSGFAIYPSYEFHVRVLHPRDHEPVCVLLVDPATRPAINVTINKLIAAGIDLTGKYVVSLDGKHLLGRIISIDGGIAKLDDYRDIDSVAIGVCLLEPRMNNVMFCLRQLVGLNFPRISTQLDMRRFQIIGAKAKFDAVHRFQKDLQSAGPLNCTAGTEIEFGDVLGLGGTSEVKTSYFKRPDFVFHPTGNKTYNLSDEGLNQFGPFDAEFFSKKVPRILVVTPKEFQGQVEVFLRRLQEGIPNSNRFAKGFVRKYHLNDCDIKLVTFDEGSDYSRAYRDAVLGAVAFESFDLALIVIRESFHDLHGERNPYLVTKAALMSQGIPVQEIEIETIRSREQGMQYVLNNFGLSCYSKMGGIPFTIAAMPPIAHELIIGLGSVDLQENRLGNRSRVVGITTIFNADGTYLLSNAAREVAYGQYIEELKESLHSCLDEIGRRNAWQKRDKVRLVFHVFKPLKDSEARAVKSFVASLTDFDVEFAFLTLSHEHPFTIFDANQEGAWDYENKGKKGAFVPGRGIGLRTGNNELLMTLTGPQQVKTPLHGCPTPVLVKLHRESTFSDLNYLAQQVYRFTFLSWRSFFPGTLPVTISYSQLIGRLLGELSMLPNWNPDMLRTKLRTSRWFL</sequence>
<dbReference type="CDD" id="cd04659">
    <property type="entry name" value="Piwi_piwi-like_ProArk"/>
    <property type="match status" value="1"/>
</dbReference>
<accession>A0A328EJQ2</accession>
<dbReference type="Pfam" id="PF02171">
    <property type="entry name" value="Piwi"/>
    <property type="match status" value="1"/>
</dbReference>
<organism evidence="4 5">
    <name type="scientific">Dehalococcoides mccartyi</name>
    <dbReference type="NCBI Taxonomy" id="61435"/>
    <lineage>
        <taxon>Bacteria</taxon>
        <taxon>Bacillati</taxon>
        <taxon>Chloroflexota</taxon>
        <taxon>Dehalococcoidia</taxon>
        <taxon>Dehalococcoidales</taxon>
        <taxon>Dehalococcoidaceae</taxon>
        <taxon>Dehalococcoides</taxon>
    </lineage>
</organism>
<dbReference type="EMBL" id="QGLC01000025">
    <property type="protein sequence ID" value="RAL68824.1"/>
    <property type="molecule type" value="Genomic_DNA"/>
</dbReference>
<dbReference type="SUPFAM" id="SSF53098">
    <property type="entry name" value="Ribonuclease H-like"/>
    <property type="match status" value="1"/>
</dbReference>
<dbReference type="InterPro" id="IPR003165">
    <property type="entry name" value="Piwi"/>
</dbReference>
<dbReference type="Gene3D" id="3.40.50.2300">
    <property type="match status" value="1"/>
</dbReference>
<dbReference type="InterPro" id="IPR036397">
    <property type="entry name" value="RNaseH_sf"/>
</dbReference>
<comment type="similarity">
    <text evidence="1">Belongs to the argonaute family. Long pAgo subfamily.</text>
</comment>
<feature type="domain" description="Piwi" evidence="3">
    <location>
        <begin position="429"/>
        <end position="739"/>
    </location>
</feature>
<dbReference type="InterPro" id="IPR012337">
    <property type="entry name" value="RNaseH-like_sf"/>
</dbReference>
<evidence type="ECO:0000313" key="4">
    <source>
        <dbReference type="EMBL" id="RAL68824.1"/>
    </source>
</evidence>
<evidence type="ECO:0000313" key="5">
    <source>
        <dbReference type="Proteomes" id="UP000249146"/>
    </source>
</evidence>
<dbReference type="SMART" id="SM00950">
    <property type="entry name" value="Piwi"/>
    <property type="match status" value="1"/>
</dbReference>
<reference evidence="4 5" key="1">
    <citation type="submission" date="2018-05" db="EMBL/GenBank/DDBJ databases">
        <title>Draft genome sequences of Dehalococcoides mccartyi strains RC and KS.</title>
        <authorList>
            <person name="Higgins S.A."/>
            <person name="Padilla-Crespo E."/>
            <person name="Loeffler F.E."/>
        </authorList>
    </citation>
    <scope>NUCLEOTIDE SEQUENCE [LARGE SCALE GENOMIC DNA]</scope>
    <source>
        <strain evidence="4 5">RC</strain>
    </source>
</reference>
<name>A0A328EJQ2_9CHLR</name>
<comment type="caution">
    <text evidence="4">The sequence shown here is derived from an EMBL/GenBank/DDBJ whole genome shotgun (WGS) entry which is preliminary data.</text>
</comment>
<evidence type="ECO:0000256" key="1">
    <source>
        <dbReference type="ARBA" id="ARBA00035012"/>
    </source>
</evidence>
<evidence type="ECO:0000256" key="2">
    <source>
        <dbReference type="ARBA" id="ARBA00035032"/>
    </source>
</evidence>
<proteinExistence type="inferred from homology"/>